<proteinExistence type="predicted"/>
<name>A0A067MIZ6_BOTB1</name>
<keyword evidence="2" id="KW-1185">Reference proteome</keyword>
<evidence type="ECO:0000313" key="1">
    <source>
        <dbReference type="EMBL" id="KDQ14705.1"/>
    </source>
</evidence>
<accession>A0A067MIZ6</accession>
<protein>
    <submittedName>
        <fullName evidence="1">Uncharacterized protein</fullName>
    </submittedName>
</protein>
<evidence type="ECO:0000313" key="2">
    <source>
        <dbReference type="Proteomes" id="UP000027195"/>
    </source>
</evidence>
<sequence length="119" mass="13446">MRRVFTISSSAPALLVSSYEGYSCPKVYLELSMCMVVCPHPHCFAPKSMISSRFALKHLHLGSFSRMACIAMQEKNETSNAPHKANVHTLNQSRLKKEMLPQVRFELTTFALLVQRSTN</sequence>
<dbReference type="EMBL" id="KL198036">
    <property type="protein sequence ID" value="KDQ14705.1"/>
    <property type="molecule type" value="Genomic_DNA"/>
</dbReference>
<dbReference type="AlphaFoldDB" id="A0A067MIZ6"/>
<reference evidence="2" key="1">
    <citation type="journal article" date="2014" name="Proc. Natl. Acad. Sci. U.S.A.">
        <title>Extensive sampling of basidiomycete genomes demonstrates inadequacy of the white-rot/brown-rot paradigm for wood decay fungi.</title>
        <authorList>
            <person name="Riley R."/>
            <person name="Salamov A.A."/>
            <person name="Brown D.W."/>
            <person name="Nagy L.G."/>
            <person name="Floudas D."/>
            <person name="Held B.W."/>
            <person name="Levasseur A."/>
            <person name="Lombard V."/>
            <person name="Morin E."/>
            <person name="Otillar R."/>
            <person name="Lindquist E.A."/>
            <person name="Sun H."/>
            <person name="LaButti K.M."/>
            <person name="Schmutz J."/>
            <person name="Jabbour D."/>
            <person name="Luo H."/>
            <person name="Baker S.E."/>
            <person name="Pisabarro A.G."/>
            <person name="Walton J.D."/>
            <person name="Blanchette R.A."/>
            <person name="Henrissat B."/>
            <person name="Martin F."/>
            <person name="Cullen D."/>
            <person name="Hibbett D.S."/>
            <person name="Grigoriev I.V."/>
        </authorList>
    </citation>
    <scope>NUCLEOTIDE SEQUENCE [LARGE SCALE GENOMIC DNA]</scope>
    <source>
        <strain evidence="2">FD-172 SS1</strain>
    </source>
</reference>
<dbReference type="Proteomes" id="UP000027195">
    <property type="component" value="Unassembled WGS sequence"/>
</dbReference>
<dbReference type="HOGENOM" id="CLU_2061118_0_0_1"/>
<organism evidence="1 2">
    <name type="scientific">Botryobasidium botryosum (strain FD-172 SS1)</name>
    <dbReference type="NCBI Taxonomy" id="930990"/>
    <lineage>
        <taxon>Eukaryota</taxon>
        <taxon>Fungi</taxon>
        <taxon>Dikarya</taxon>
        <taxon>Basidiomycota</taxon>
        <taxon>Agaricomycotina</taxon>
        <taxon>Agaricomycetes</taxon>
        <taxon>Cantharellales</taxon>
        <taxon>Botryobasidiaceae</taxon>
        <taxon>Botryobasidium</taxon>
    </lineage>
</organism>
<gene>
    <name evidence="1" type="ORF">BOTBODRAFT_338914</name>
</gene>
<dbReference type="InParanoid" id="A0A067MIZ6"/>